<dbReference type="Gene3D" id="3.90.850.10">
    <property type="entry name" value="Fumarylacetoacetase-like, C-terminal domain"/>
    <property type="match status" value="1"/>
</dbReference>
<dbReference type="GO" id="GO:0003824">
    <property type="term" value="F:catalytic activity"/>
    <property type="evidence" value="ECO:0007669"/>
    <property type="project" value="InterPro"/>
</dbReference>
<evidence type="ECO:0000256" key="2">
    <source>
        <dbReference type="ARBA" id="ARBA00022723"/>
    </source>
</evidence>
<keyword evidence="2" id="KW-0479">Metal-binding</keyword>
<feature type="domain" description="Fumarylacetoacetase-like C-terminal" evidence="3">
    <location>
        <begin position="77"/>
        <end position="279"/>
    </location>
</feature>
<keyword evidence="5" id="KW-1185">Reference proteome</keyword>
<dbReference type="GO" id="GO:0046872">
    <property type="term" value="F:metal ion binding"/>
    <property type="evidence" value="ECO:0007669"/>
    <property type="project" value="UniProtKB-KW"/>
</dbReference>
<gene>
    <name evidence="4" type="ORF">HNP84_008168</name>
</gene>
<dbReference type="PANTHER" id="PTHR42796">
    <property type="entry name" value="FUMARYLACETOACETATE HYDROLASE DOMAIN-CONTAINING PROTEIN 2A-RELATED"/>
    <property type="match status" value="1"/>
</dbReference>
<evidence type="ECO:0000256" key="1">
    <source>
        <dbReference type="ARBA" id="ARBA00010211"/>
    </source>
</evidence>
<comment type="caution">
    <text evidence="4">The sequence shown here is derived from an EMBL/GenBank/DDBJ whole genome shotgun (WGS) entry which is preliminary data.</text>
</comment>
<dbReference type="PANTHER" id="PTHR42796:SF4">
    <property type="entry name" value="FUMARYLACETOACETATE HYDROLASE DOMAIN-CONTAINING PROTEIN 2A"/>
    <property type="match status" value="1"/>
</dbReference>
<dbReference type="AlphaFoldDB" id="A0A840PAK2"/>
<dbReference type="Pfam" id="PF01557">
    <property type="entry name" value="FAA_hydrolase"/>
    <property type="match status" value="1"/>
</dbReference>
<evidence type="ECO:0000259" key="3">
    <source>
        <dbReference type="Pfam" id="PF01557"/>
    </source>
</evidence>
<accession>A0A840PAK2</accession>
<dbReference type="InterPro" id="IPR036663">
    <property type="entry name" value="Fumarylacetoacetase_C_sf"/>
</dbReference>
<organism evidence="4 5">
    <name type="scientific">Thermocatellispora tengchongensis</name>
    <dbReference type="NCBI Taxonomy" id="1073253"/>
    <lineage>
        <taxon>Bacteria</taxon>
        <taxon>Bacillati</taxon>
        <taxon>Actinomycetota</taxon>
        <taxon>Actinomycetes</taxon>
        <taxon>Streptosporangiales</taxon>
        <taxon>Streptosporangiaceae</taxon>
        <taxon>Thermocatellispora</taxon>
    </lineage>
</organism>
<dbReference type="RefSeq" id="WP_185055287.1">
    <property type="nucleotide sequence ID" value="NZ_BAABIX010000019.1"/>
</dbReference>
<dbReference type="InterPro" id="IPR011234">
    <property type="entry name" value="Fumarylacetoacetase-like_C"/>
</dbReference>
<comment type="similarity">
    <text evidence="1">Belongs to the FAH family.</text>
</comment>
<sequence length="282" mass="30849">MRLASILRDGRALPALAGDRGVVAIDDLKPGLPADAMAFLEPQAWQEVVALARQAPDGVFVPPGEVVFTAPYRRPRKIWGIGLNYREHAADLSESAPDQPASFMKGDHTIVGPDEPIVIPRQSTRTTVEAELGIVIGRYCRDVPEEEALDYVWGVTTVLDQTAEDILQLNPRYLTRAKNFPTFFCFGPELVPMSEVRERFGSLEEIEVTTVVNGHRRRSNIVAHMMHRPASLVGFHSQMMPLFPGDIISTGTPGAIVVADGDIAEAVIPGIGHLKNSVRAEI</sequence>
<name>A0A840PAK2_9ACTN</name>
<dbReference type="Proteomes" id="UP000578449">
    <property type="component" value="Unassembled WGS sequence"/>
</dbReference>
<dbReference type="InterPro" id="IPR051121">
    <property type="entry name" value="FAH"/>
</dbReference>
<evidence type="ECO:0000313" key="4">
    <source>
        <dbReference type="EMBL" id="MBB5138414.1"/>
    </source>
</evidence>
<dbReference type="EMBL" id="JACHGN010000023">
    <property type="protein sequence ID" value="MBB5138414.1"/>
    <property type="molecule type" value="Genomic_DNA"/>
</dbReference>
<dbReference type="GO" id="GO:0044281">
    <property type="term" value="P:small molecule metabolic process"/>
    <property type="evidence" value="ECO:0007669"/>
    <property type="project" value="UniProtKB-ARBA"/>
</dbReference>
<reference evidence="4 5" key="1">
    <citation type="submission" date="2020-08" db="EMBL/GenBank/DDBJ databases">
        <title>Genomic Encyclopedia of Type Strains, Phase IV (KMG-IV): sequencing the most valuable type-strain genomes for metagenomic binning, comparative biology and taxonomic classification.</title>
        <authorList>
            <person name="Goeker M."/>
        </authorList>
    </citation>
    <scope>NUCLEOTIDE SEQUENCE [LARGE SCALE GENOMIC DNA]</scope>
    <source>
        <strain evidence="4 5">DSM 45615</strain>
    </source>
</reference>
<dbReference type="SUPFAM" id="SSF56529">
    <property type="entry name" value="FAH"/>
    <property type="match status" value="1"/>
</dbReference>
<proteinExistence type="inferred from homology"/>
<protein>
    <submittedName>
        <fullName evidence="4">2-keto-4-pentenoate hydratase/2-oxohepta-3-ene-1,7-dioic acid hydratase in catechol pathway</fullName>
    </submittedName>
</protein>
<evidence type="ECO:0000313" key="5">
    <source>
        <dbReference type="Proteomes" id="UP000578449"/>
    </source>
</evidence>